<evidence type="ECO:0000256" key="4">
    <source>
        <dbReference type="ARBA" id="ARBA00022989"/>
    </source>
</evidence>
<keyword evidence="4 6" id="KW-1133">Transmembrane helix</keyword>
<comment type="caution">
    <text evidence="7">The sequence shown here is derived from an EMBL/GenBank/DDBJ whole genome shotgun (WGS) entry which is preliminary data.</text>
</comment>
<keyword evidence="8" id="KW-1185">Reference proteome</keyword>
<evidence type="ECO:0000256" key="2">
    <source>
        <dbReference type="ARBA" id="ARBA00022475"/>
    </source>
</evidence>
<dbReference type="GO" id="GO:0015171">
    <property type="term" value="F:amino acid transmembrane transporter activity"/>
    <property type="evidence" value="ECO:0007669"/>
    <property type="project" value="TreeGrafter"/>
</dbReference>
<name>A0A7W7S2L4_9ACTN</name>
<keyword evidence="3 6" id="KW-0812">Transmembrane</keyword>
<feature type="transmembrane region" description="Helical" evidence="6">
    <location>
        <begin position="57"/>
        <end position="80"/>
    </location>
</feature>
<dbReference type="Proteomes" id="UP000534286">
    <property type="component" value="Unassembled WGS sequence"/>
</dbReference>
<dbReference type="InterPro" id="IPR001123">
    <property type="entry name" value="LeuE-type"/>
</dbReference>
<reference evidence="7 8" key="1">
    <citation type="submission" date="2020-08" db="EMBL/GenBank/DDBJ databases">
        <title>Sequencing the genomes of 1000 actinobacteria strains.</title>
        <authorList>
            <person name="Klenk H.-P."/>
        </authorList>
    </citation>
    <scope>NUCLEOTIDE SEQUENCE [LARGE SCALE GENOMIC DNA]</scope>
    <source>
        <strain evidence="7 8">DSM 43023</strain>
    </source>
</reference>
<gene>
    <name evidence="7" type="ORF">FHR32_007184</name>
</gene>
<keyword evidence="5 6" id="KW-0472">Membrane</keyword>
<evidence type="ECO:0000313" key="8">
    <source>
        <dbReference type="Proteomes" id="UP000534286"/>
    </source>
</evidence>
<evidence type="ECO:0000256" key="6">
    <source>
        <dbReference type="SAM" id="Phobius"/>
    </source>
</evidence>
<keyword evidence="2" id="KW-1003">Cell membrane</keyword>
<dbReference type="GO" id="GO:0005886">
    <property type="term" value="C:plasma membrane"/>
    <property type="evidence" value="ECO:0007669"/>
    <property type="project" value="UniProtKB-SubCell"/>
</dbReference>
<feature type="transmembrane region" description="Helical" evidence="6">
    <location>
        <begin position="20"/>
        <end position="45"/>
    </location>
</feature>
<evidence type="ECO:0000256" key="5">
    <source>
        <dbReference type="ARBA" id="ARBA00023136"/>
    </source>
</evidence>
<dbReference type="PANTHER" id="PTHR30086:SF20">
    <property type="entry name" value="ARGININE EXPORTER PROTEIN ARGO-RELATED"/>
    <property type="match status" value="1"/>
</dbReference>
<dbReference type="AlphaFoldDB" id="A0A7W7S2L4"/>
<sequence length="114" mass="11775">MSAVGGSVSIRMQAERVAAIRSGFLVGVANPKAAVFFAAVLPQFVNRPAGQVPLQMLILGGIFTLIGLIFDSAWSLVASSARVWFGRSPKRLRIVGGAGGLAMIGLGLGVHSRG</sequence>
<dbReference type="Pfam" id="PF01810">
    <property type="entry name" value="LysE"/>
    <property type="match status" value="1"/>
</dbReference>
<dbReference type="PANTHER" id="PTHR30086">
    <property type="entry name" value="ARGININE EXPORTER PROTEIN ARGO"/>
    <property type="match status" value="1"/>
</dbReference>
<proteinExistence type="predicted"/>
<feature type="transmembrane region" description="Helical" evidence="6">
    <location>
        <begin position="92"/>
        <end position="111"/>
    </location>
</feature>
<comment type="subcellular location">
    <subcellularLocation>
        <location evidence="1">Cell membrane</location>
        <topology evidence="1">Multi-pass membrane protein</topology>
    </subcellularLocation>
</comment>
<organism evidence="7 8">
    <name type="scientific">Streptosporangium album</name>
    <dbReference type="NCBI Taxonomy" id="47479"/>
    <lineage>
        <taxon>Bacteria</taxon>
        <taxon>Bacillati</taxon>
        <taxon>Actinomycetota</taxon>
        <taxon>Actinomycetes</taxon>
        <taxon>Streptosporangiales</taxon>
        <taxon>Streptosporangiaceae</taxon>
        <taxon>Streptosporangium</taxon>
    </lineage>
</organism>
<evidence type="ECO:0000256" key="1">
    <source>
        <dbReference type="ARBA" id="ARBA00004651"/>
    </source>
</evidence>
<accession>A0A7W7S2L4</accession>
<dbReference type="EMBL" id="JACHJU010000004">
    <property type="protein sequence ID" value="MBB4942784.1"/>
    <property type="molecule type" value="Genomic_DNA"/>
</dbReference>
<evidence type="ECO:0000313" key="7">
    <source>
        <dbReference type="EMBL" id="MBB4942784.1"/>
    </source>
</evidence>
<evidence type="ECO:0000256" key="3">
    <source>
        <dbReference type="ARBA" id="ARBA00022692"/>
    </source>
</evidence>
<protein>
    <submittedName>
        <fullName evidence="7">Threonine/homoserine/homoserine lactone efflux protein</fullName>
    </submittedName>
</protein>